<accession>A0A1R3L1I0</accession>
<reference evidence="4" key="1">
    <citation type="submission" date="2013-09" db="EMBL/GenBank/DDBJ databases">
        <title>Corchorus olitorius genome sequencing.</title>
        <authorList>
            <person name="Alam M."/>
            <person name="Haque M.S."/>
            <person name="Islam M.S."/>
            <person name="Emdad E.M."/>
            <person name="Islam M.M."/>
            <person name="Ahmed B."/>
            <person name="Halim A."/>
            <person name="Hossen Q.M.M."/>
            <person name="Hossain M.Z."/>
            <person name="Ahmed R."/>
            <person name="Khan M.M."/>
            <person name="Islam R."/>
            <person name="Rashid M.M."/>
            <person name="Khan S.A."/>
            <person name="Rahman M.S."/>
            <person name="Alam M."/>
            <person name="Yahiya A.S."/>
            <person name="Khan M.S."/>
            <person name="Azam M.S."/>
            <person name="Haque T."/>
            <person name="Lashkar M.Z.H."/>
            <person name="Akhand A.I."/>
            <person name="Morshed G."/>
            <person name="Roy S."/>
            <person name="Uddin K.S."/>
            <person name="Rabeya T."/>
            <person name="Hossain A.S."/>
            <person name="Chowdhury A."/>
            <person name="Snigdha A.R."/>
            <person name="Mortoza M.S."/>
            <person name="Matin S.A."/>
            <person name="Hoque S.M.E."/>
            <person name="Islam M.K."/>
            <person name="Roy D.K."/>
            <person name="Haider R."/>
            <person name="Moosa M.M."/>
            <person name="Elias S.M."/>
            <person name="Hasan A.M."/>
            <person name="Jahan S."/>
            <person name="Shafiuddin M."/>
            <person name="Mahmood N."/>
            <person name="Shommy N.S."/>
        </authorList>
    </citation>
    <scope>NUCLEOTIDE SEQUENCE [LARGE SCALE GENOMIC DNA]</scope>
    <source>
        <strain evidence="4">cv. O-4</strain>
    </source>
</reference>
<comment type="caution">
    <text evidence="3">The sequence shown here is derived from an EMBL/GenBank/DDBJ whole genome shotgun (WGS) entry which is preliminary data.</text>
</comment>
<proteinExistence type="predicted"/>
<keyword evidence="1" id="KW-0175">Coiled coil</keyword>
<sequence>MKELRATVDATRGDLNQIRQVVGSLKDQIGTLGAAIGERDNAQKELQQSVNNLTAALKEQNASQAKQSKDVEEVRNALKGYGAELKELKAAERVAVRRQAPAPTAHQASSAAIADAAPAPALPKPAQRPVAAVAPAPAIDPIQPRFQEREVAQPVQPAAVEPPRAVGCAAGSRSVSANWRVKGVNETSAYLVRTDGTGLYVRKGTPVSGFGTMPSYSRNALFLFLAGSSEFANADGLSGLDGMVGVSKSIADLFISLSSEYPAMLQFIYVVFGAIGVAIGVIGLFQLFGIGNRNSGEEPVSVKKVLWKLFGGASLIDLSLWCSVWSDTLWMNKSDIGIESYVASGGGDYGKAALMAALGIIVIAGVITMGRAYMSAAQIGTVSGRDRSTLGWNVISRIIAGSAMISSFHLSKLLDESASFNWLPN</sequence>
<dbReference type="Proteomes" id="UP000187203">
    <property type="component" value="Unassembled WGS sequence"/>
</dbReference>
<evidence type="ECO:0000256" key="2">
    <source>
        <dbReference type="SAM" id="Phobius"/>
    </source>
</evidence>
<feature type="transmembrane region" description="Helical" evidence="2">
    <location>
        <begin position="263"/>
        <end position="285"/>
    </location>
</feature>
<evidence type="ECO:0000313" key="3">
    <source>
        <dbReference type="EMBL" id="OMP13194.1"/>
    </source>
</evidence>
<dbReference type="EMBL" id="AWUE01004897">
    <property type="protein sequence ID" value="OMP13194.1"/>
    <property type="molecule type" value="Genomic_DNA"/>
</dbReference>
<feature type="transmembrane region" description="Helical" evidence="2">
    <location>
        <begin position="394"/>
        <end position="414"/>
    </location>
</feature>
<keyword evidence="4" id="KW-1185">Reference proteome</keyword>
<protein>
    <submittedName>
        <fullName evidence="3">Uncharacterized protein</fullName>
    </submittedName>
</protein>
<evidence type="ECO:0000256" key="1">
    <source>
        <dbReference type="SAM" id="Coils"/>
    </source>
</evidence>
<evidence type="ECO:0000313" key="4">
    <source>
        <dbReference type="Proteomes" id="UP000187203"/>
    </source>
</evidence>
<keyword evidence="2" id="KW-0812">Transmembrane</keyword>
<dbReference type="AlphaFoldDB" id="A0A1R3L1I0"/>
<name>A0A1R3L1I0_9ROSI</name>
<keyword evidence="2" id="KW-1133">Transmembrane helix</keyword>
<keyword evidence="2" id="KW-0472">Membrane</keyword>
<gene>
    <name evidence="3" type="ORF">COLO4_02106</name>
</gene>
<feature type="coiled-coil region" evidence="1">
    <location>
        <begin position="39"/>
        <end position="91"/>
    </location>
</feature>
<feature type="transmembrane region" description="Helical" evidence="2">
    <location>
        <begin position="352"/>
        <end position="373"/>
    </location>
</feature>
<organism evidence="3 4">
    <name type="scientific">Corchorus olitorius</name>
    <dbReference type="NCBI Taxonomy" id="93759"/>
    <lineage>
        <taxon>Eukaryota</taxon>
        <taxon>Viridiplantae</taxon>
        <taxon>Streptophyta</taxon>
        <taxon>Embryophyta</taxon>
        <taxon>Tracheophyta</taxon>
        <taxon>Spermatophyta</taxon>
        <taxon>Magnoliopsida</taxon>
        <taxon>eudicotyledons</taxon>
        <taxon>Gunneridae</taxon>
        <taxon>Pentapetalae</taxon>
        <taxon>rosids</taxon>
        <taxon>malvids</taxon>
        <taxon>Malvales</taxon>
        <taxon>Malvaceae</taxon>
        <taxon>Grewioideae</taxon>
        <taxon>Apeibeae</taxon>
        <taxon>Corchorus</taxon>
    </lineage>
</organism>